<evidence type="ECO:0000256" key="15">
    <source>
        <dbReference type="ARBA" id="ARBA00047825"/>
    </source>
</evidence>
<protein>
    <submittedName>
        <fullName evidence="20">Solute carrier family 12 member 4-like</fullName>
    </submittedName>
</protein>
<feature type="domain" description="SLC12A transporter C-terminal" evidence="19">
    <location>
        <begin position="691"/>
        <end position="809"/>
    </location>
</feature>
<evidence type="ECO:0000256" key="10">
    <source>
        <dbReference type="ARBA" id="ARBA00023065"/>
    </source>
</evidence>
<dbReference type="InterPro" id="IPR000622">
    <property type="entry name" value="KCC1"/>
</dbReference>
<feature type="transmembrane region" description="Helical" evidence="17">
    <location>
        <begin position="400"/>
        <end position="420"/>
    </location>
</feature>
<feature type="transmembrane region" description="Helical" evidence="17">
    <location>
        <begin position="361"/>
        <end position="380"/>
    </location>
</feature>
<dbReference type="GO" id="GO:1990573">
    <property type="term" value="P:potassium ion import across plasma membrane"/>
    <property type="evidence" value="ECO:0007669"/>
    <property type="project" value="TreeGrafter"/>
</dbReference>
<feature type="transmembrane region" description="Helical" evidence="17">
    <location>
        <begin position="164"/>
        <end position="189"/>
    </location>
</feature>
<evidence type="ECO:0000256" key="13">
    <source>
        <dbReference type="ARBA" id="ARBA00023214"/>
    </source>
</evidence>
<keyword evidence="3" id="KW-1003">Cell membrane</keyword>
<dbReference type="NCBIfam" id="TIGR00930">
    <property type="entry name" value="2a30"/>
    <property type="match status" value="1"/>
</dbReference>
<feature type="transmembrane region" description="Helical" evidence="17">
    <location>
        <begin position="246"/>
        <end position="263"/>
    </location>
</feature>
<dbReference type="GO" id="GO:0055075">
    <property type="term" value="P:potassium ion homeostasis"/>
    <property type="evidence" value="ECO:0007669"/>
    <property type="project" value="TreeGrafter"/>
</dbReference>
<feature type="transmembrane region" description="Helical" evidence="17">
    <location>
        <begin position="562"/>
        <end position="583"/>
    </location>
</feature>
<feature type="transmembrane region" description="Helical" evidence="17">
    <location>
        <begin position="595"/>
        <end position="612"/>
    </location>
</feature>
<evidence type="ECO:0000256" key="14">
    <source>
        <dbReference type="ARBA" id="ARBA00046331"/>
    </source>
</evidence>
<feature type="domain" description="Amino acid permease/ SLC12A" evidence="18">
    <location>
        <begin position="389"/>
        <end position="677"/>
    </location>
</feature>
<keyword evidence="8" id="KW-0630">Potassium</keyword>
<gene>
    <name evidence="20" type="primary">LOC107657107</name>
</gene>
<evidence type="ECO:0000256" key="4">
    <source>
        <dbReference type="ARBA" id="ARBA00022538"/>
    </source>
</evidence>
<dbReference type="GO" id="GO:0007268">
    <property type="term" value="P:chemical synaptic transmission"/>
    <property type="evidence" value="ECO:0007669"/>
    <property type="project" value="TreeGrafter"/>
</dbReference>
<feature type="transmembrane region" description="Helical" evidence="17">
    <location>
        <begin position="481"/>
        <end position="502"/>
    </location>
</feature>
<keyword evidence="4" id="KW-0633">Potassium transport</keyword>
<dbReference type="Gene3D" id="1.20.1740.10">
    <property type="entry name" value="Amino acid/polyamine transporter I"/>
    <property type="match status" value="1"/>
</dbReference>
<organism evidence="20 21">
    <name type="scientific">Sinocyclocheilus anshuiensis</name>
    <dbReference type="NCBI Taxonomy" id="1608454"/>
    <lineage>
        <taxon>Eukaryota</taxon>
        <taxon>Metazoa</taxon>
        <taxon>Chordata</taxon>
        <taxon>Craniata</taxon>
        <taxon>Vertebrata</taxon>
        <taxon>Euteleostomi</taxon>
        <taxon>Actinopterygii</taxon>
        <taxon>Neopterygii</taxon>
        <taxon>Teleostei</taxon>
        <taxon>Ostariophysi</taxon>
        <taxon>Cypriniformes</taxon>
        <taxon>Cyprinidae</taxon>
        <taxon>Cyprininae</taxon>
        <taxon>Sinocyclocheilus</taxon>
    </lineage>
</organism>
<evidence type="ECO:0000256" key="5">
    <source>
        <dbReference type="ARBA" id="ARBA00022553"/>
    </source>
</evidence>
<evidence type="ECO:0000256" key="11">
    <source>
        <dbReference type="ARBA" id="ARBA00023136"/>
    </source>
</evidence>
<feature type="region of interest" description="Disordered" evidence="16">
    <location>
        <begin position="31"/>
        <end position="63"/>
    </location>
</feature>
<comment type="similarity">
    <text evidence="14">Belongs to the SLC12A transporter family. K/Cl co-transporter subfamily.</text>
</comment>
<dbReference type="GO" id="GO:0045202">
    <property type="term" value="C:synapse"/>
    <property type="evidence" value="ECO:0007669"/>
    <property type="project" value="GOC"/>
</dbReference>
<evidence type="ECO:0000256" key="3">
    <source>
        <dbReference type="ARBA" id="ARBA00022475"/>
    </source>
</evidence>
<dbReference type="Pfam" id="PF03522">
    <property type="entry name" value="SLC12"/>
    <property type="match status" value="2"/>
</dbReference>
<keyword evidence="2" id="KW-0813">Transport</keyword>
<evidence type="ECO:0000256" key="7">
    <source>
        <dbReference type="ARBA" id="ARBA00022847"/>
    </source>
</evidence>
<evidence type="ECO:0000256" key="17">
    <source>
        <dbReference type="SAM" id="Phobius"/>
    </source>
</evidence>
<dbReference type="GO" id="GO:0055064">
    <property type="term" value="P:chloride ion homeostasis"/>
    <property type="evidence" value="ECO:0007669"/>
    <property type="project" value="TreeGrafter"/>
</dbReference>
<accession>A0A671LI33</accession>
<keyword evidence="5" id="KW-0597">Phosphoprotein</keyword>
<evidence type="ECO:0000256" key="9">
    <source>
        <dbReference type="ARBA" id="ARBA00022989"/>
    </source>
</evidence>
<proteinExistence type="inferred from homology"/>
<evidence type="ECO:0000256" key="2">
    <source>
        <dbReference type="ARBA" id="ARBA00022448"/>
    </source>
</evidence>
<keyword evidence="21" id="KW-1185">Reference proteome</keyword>
<dbReference type="InterPro" id="IPR004841">
    <property type="entry name" value="AA-permease/SLC12A_dom"/>
</dbReference>
<evidence type="ECO:0000256" key="6">
    <source>
        <dbReference type="ARBA" id="ARBA00022692"/>
    </source>
</evidence>
<keyword evidence="12" id="KW-0325">Glycoprotein</keyword>
<dbReference type="InterPro" id="IPR018491">
    <property type="entry name" value="SLC12_C"/>
</dbReference>
<evidence type="ECO:0000256" key="1">
    <source>
        <dbReference type="ARBA" id="ARBA00004651"/>
    </source>
</evidence>
<reference evidence="20" key="1">
    <citation type="submission" date="2025-08" db="UniProtKB">
        <authorList>
            <consortium name="Ensembl"/>
        </authorList>
    </citation>
    <scope>IDENTIFICATION</scope>
</reference>
<keyword evidence="10" id="KW-0406">Ion transport</keyword>
<dbReference type="Pfam" id="PF00324">
    <property type="entry name" value="AA_permease"/>
    <property type="match status" value="2"/>
</dbReference>
<dbReference type="PANTHER" id="PTHR11827:SF46">
    <property type="entry name" value="SOLUTE CARRIER FAMILY 12 MEMBER 4"/>
    <property type="match status" value="1"/>
</dbReference>
<evidence type="ECO:0000256" key="16">
    <source>
        <dbReference type="SAM" id="MobiDB-lite"/>
    </source>
</evidence>
<dbReference type="PRINTS" id="PR01081">
    <property type="entry name" value="KCLTRNSPORT"/>
</dbReference>
<feature type="domain" description="SLC12A transporter C-terminal" evidence="19">
    <location>
        <begin position="822"/>
        <end position="1060"/>
    </location>
</feature>
<dbReference type="Ensembl" id="ENSSANT00000019181.1">
    <property type="protein sequence ID" value="ENSSANP00000017962.1"/>
    <property type="gene ID" value="ENSSANG00000004883.1"/>
</dbReference>
<keyword evidence="7" id="KW-0769">Symport</keyword>
<reference evidence="20" key="2">
    <citation type="submission" date="2025-09" db="UniProtKB">
        <authorList>
            <consortium name="Ensembl"/>
        </authorList>
    </citation>
    <scope>IDENTIFICATION</scope>
</reference>
<keyword evidence="11 17" id="KW-0472">Membrane</keyword>
<feature type="transmembrane region" description="Helical" evidence="17">
    <location>
        <begin position="269"/>
        <end position="288"/>
    </location>
</feature>
<dbReference type="InterPro" id="IPR000076">
    <property type="entry name" value="KCL_cotranspt"/>
</dbReference>
<sequence length="1060" mass="117735">MPHFTVVPVQDNSPSNYDSLEGINWVDYRDTGQGGYPGHGDTVSSDGHGNHKEDSPFLSTSDAASKRNDYYDKNLALFEEELDIRPKVSSLLSRLVSYTNVTQGAKEHEEAESADASRRQVPKSPNMGTLMGVYLPCLQNIFGVILFLRLTWIVGTAGVVQSFLIVLMCCSCTMLTAISMSAIATNGVVPAGGAYFMISRSLGPEFGGAVGLCFYLGTTFAAAMYILGAIEIFLVRSGAMLNNMRVYGTICLSLMAVVVFVGVKYVNKFASLFLACVIISIVSIYTGAVKSIFLPPEFPICMLGNRTLVRDLFDVCGKTVVVGNDTVPSQLWKNFCSSENSSSALCDEYFLHNNVTEIQGIPGLASGIIKGLLCACVYVTENLWGDYMEKGQILEKTFGFYVSADITTSFTLLVGIFFPSATGIMAGSNRSGDLRDAQKSIPIGTILAITTTSLVCILFAVGSTDIIFGDAVSKNLVVGTLSWPSPWVIVIGSFFSTVGAGLQSLTGAPRLLQAIAKDNIIPFLRVFGHGKANGEPTWALLLTGLIAELGILIASLDMVAPILSMFFLMCYLFVNLACAVQTLLRTPNWRPRFRYYHWALSFLGMSMCLALMFISSWYYAIVAMGIAGMIYKYIEYQGAEKEWGDGIRGLSLSAARYALLRLEAGPPHTKNWRPQLLVLLKLDEDLHVKYPRMLTFASQLKAGKGLTIVGSVIHGNFLECYGETQASEQAIKSMMEIERVKGFCQVVVASKVREGIAHLIQSCGLGGMKHNTVVMGWPYGWRQSEDPRAWKSFINTVRCTTAAHLALMVPKNVSFYPSNHERFSDGYIDVWWIVHDGGMLMLLPFLLKQHKVWRKCKMRIFTVAQMDDNSIQMKKDLATFLYQLRLEAGVEVVEMHDSDISAYTYERTLMMEQRSQMLKQMRLSSAERDREAQLVKDRHSLIRMGSLYSDEEEETIEVLPEKNQMTWTSEKIEAERRNRIGKQEQDDQSNVRRMHTAVKLNEVIVNRSHDARLVLLNMPGPPRNPEGDENYMEFLEVLTEGLERVLLVRGGGREVITIYS</sequence>
<dbReference type="AlphaFoldDB" id="A0A671LI33"/>
<evidence type="ECO:0000313" key="21">
    <source>
        <dbReference type="Proteomes" id="UP000472260"/>
    </source>
</evidence>
<dbReference type="InterPro" id="IPR004842">
    <property type="entry name" value="SLC12A_fam"/>
</dbReference>
<keyword evidence="9 17" id="KW-1133">Transmembrane helix</keyword>
<keyword evidence="6 17" id="KW-0812">Transmembrane</keyword>
<comment type="catalytic activity">
    <reaction evidence="15">
        <text>K(+)(in) + chloride(in) = K(+)(out) + chloride(out)</text>
        <dbReference type="Rhea" id="RHEA:72427"/>
        <dbReference type="ChEBI" id="CHEBI:17996"/>
        <dbReference type="ChEBI" id="CHEBI:29103"/>
    </reaction>
</comment>
<comment type="subcellular location">
    <subcellularLocation>
        <location evidence="1">Cell membrane</location>
        <topology evidence="1">Multi-pass membrane protein</topology>
    </subcellularLocation>
</comment>
<evidence type="ECO:0000259" key="19">
    <source>
        <dbReference type="Pfam" id="PF03522"/>
    </source>
</evidence>
<evidence type="ECO:0000256" key="8">
    <source>
        <dbReference type="ARBA" id="ARBA00022958"/>
    </source>
</evidence>
<dbReference type="GO" id="GO:0015379">
    <property type="term" value="F:potassium:chloride symporter activity"/>
    <property type="evidence" value="ECO:0007669"/>
    <property type="project" value="InterPro"/>
</dbReference>
<dbReference type="GO" id="GO:0005886">
    <property type="term" value="C:plasma membrane"/>
    <property type="evidence" value="ECO:0007669"/>
    <property type="project" value="UniProtKB-SubCell"/>
</dbReference>
<evidence type="ECO:0000259" key="18">
    <source>
        <dbReference type="Pfam" id="PF00324"/>
    </source>
</evidence>
<dbReference type="GO" id="GO:0006884">
    <property type="term" value="P:cell volume homeostasis"/>
    <property type="evidence" value="ECO:0007669"/>
    <property type="project" value="TreeGrafter"/>
</dbReference>
<dbReference type="Proteomes" id="UP000472260">
    <property type="component" value="Unassembled WGS sequence"/>
</dbReference>
<feature type="transmembrane region" description="Helical" evidence="17">
    <location>
        <begin position="209"/>
        <end position="234"/>
    </location>
</feature>
<dbReference type="PANTHER" id="PTHR11827">
    <property type="entry name" value="SOLUTE CARRIER FAMILY 12, CATION COTRANSPORTERS"/>
    <property type="match status" value="1"/>
</dbReference>
<evidence type="ECO:0000256" key="12">
    <source>
        <dbReference type="ARBA" id="ARBA00023180"/>
    </source>
</evidence>
<keyword evidence="13" id="KW-0868">Chloride</keyword>
<dbReference type="PRINTS" id="PR01082">
    <property type="entry name" value="KCLTRNSPORT1"/>
</dbReference>
<name>A0A671LI33_9TELE</name>
<feature type="transmembrane region" description="Helical" evidence="17">
    <location>
        <begin position="441"/>
        <end position="461"/>
    </location>
</feature>
<feature type="domain" description="Amino acid permease/ SLC12A" evidence="18">
    <location>
        <begin position="133"/>
        <end position="288"/>
    </location>
</feature>
<evidence type="ECO:0000313" key="20">
    <source>
        <dbReference type="Ensembl" id="ENSSANP00000017962.1"/>
    </source>
</evidence>